<evidence type="ECO:0000313" key="3">
    <source>
        <dbReference type="Proteomes" id="UP000030539"/>
    </source>
</evidence>
<feature type="transmembrane region" description="Helical" evidence="1">
    <location>
        <begin position="181"/>
        <end position="199"/>
    </location>
</feature>
<evidence type="ECO:0000313" key="2">
    <source>
        <dbReference type="EMBL" id="KGQ37216.1"/>
    </source>
</evidence>
<organism evidence="2 3">
    <name type="scientific">Gallibacterium genomosp. 1</name>
    <dbReference type="NCBI Taxonomy" id="155515"/>
    <lineage>
        <taxon>Bacteria</taxon>
        <taxon>Pseudomonadati</taxon>
        <taxon>Pseudomonadota</taxon>
        <taxon>Gammaproteobacteria</taxon>
        <taxon>Pasteurellales</taxon>
        <taxon>Pasteurellaceae</taxon>
        <taxon>Gallibacterium</taxon>
    </lineage>
</organism>
<dbReference type="PROSITE" id="PS51257">
    <property type="entry name" value="PROKAR_LIPOPROTEIN"/>
    <property type="match status" value="1"/>
</dbReference>
<proteinExistence type="predicted"/>
<evidence type="ECO:0000256" key="1">
    <source>
        <dbReference type="SAM" id="Phobius"/>
    </source>
</evidence>
<comment type="caution">
    <text evidence="2">The sequence shown here is derived from an EMBL/GenBank/DDBJ whole genome shotgun (WGS) entry which is preliminary data.</text>
</comment>
<gene>
    <name evidence="2" type="ORF">JP36_06880</name>
</gene>
<keyword evidence="1" id="KW-0812">Transmembrane</keyword>
<dbReference type="EMBL" id="JPXX01000019">
    <property type="protein sequence ID" value="KGQ37216.1"/>
    <property type="molecule type" value="Genomic_DNA"/>
</dbReference>
<dbReference type="RefSeq" id="WP_021462508.1">
    <property type="nucleotide sequence ID" value="NZ_JPXX01000019.1"/>
</dbReference>
<keyword evidence="1" id="KW-0472">Membrane</keyword>
<sequence length="201" mass="23382">MIRNERLQFKPLKKLWSVIFILCFFSIGCSSHSSSIRKEITHAKFTDNCVVIEIGNESYELQASSHTIQKFKDFYRDYSSKITKQSLNLTILTNRKTDFTYSFFIEANRLDKKTKSKLESLYQAKLYKDKYIMVSFTANAKSYYYGKEKENISVNKYKLENPIPILITENTPFVETGGGQALLLLTMPVWVPFMILFGLKV</sequence>
<accession>A0A0A2XXW2</accession>
<reference evidence="2 3" key="1">
    <citation type="submission" date="2014-08" db="EMBL/GenBank/DDBJ databases">
        <title>Chaperone-usher fimbriae in a diverse selection of Gallibacterium genomes.</title>
        <authorList>
            <person name="Kudirkiene E."/>
            <person name="Bager R.J."/>
            <person name="Johnson T.J."/>
            <person name="Bojesen A.M."/>
        </authorList>
    </citation>
    <scope>NUCLEOTIDE SEQUENCE [LARGE SCALE GENOMIC DNA]</scope>
    <source>
        <strain evidence="2 3">CCM5974</strain>
    </source>
</reference>
<keyword evidence="1" id="KW-1133">Transmembrane helix</keyword>
<dbReference type="AlphaFoldDB" id="A0A0A2XXW2"/>
<protein>
    <recommendedName>
        <fullName evidence="4">Lipoprotein</fullName>
    </recommendedName>
</protein>
<name>A0A0A2XXW2_9PAST</name>
<evidence type="ECO:0008006" key="4">
    <source>
        <dbReference type="Google" id="ProtNLM"/>
    </source>
</evidence>
<dbReference type="Proteomes" id="UP000030539">
    <property type="component" value="Unassembled WGS sequence"/>
</dbReference>